<organism evidence="1 2">
    <name type="scientific">Paramecium tetraurelia</name>
    <dbReference type="NCBI Taxonomy" id="5888"/>
    <lineage>
        <taxon>Eukaryota</taxon>
        <taxon>Sar</taxon>
        <taxon>Alveolata</taxon>
        <taxon>Ciliophora</taxon>
        <taxon>Intramacronucleata</taxon>
        <taxon>Oligohymenophorea</taxon>
        <taxon>Peniculida</taxon>
        <taxon>Parameciidae</taxon>
        <taxon>Paramecium</taxon>
    </lineage>
</organism>
<dbReference type="GeneID" id="5020364"/>
<reference evidence="1 2" key="1">
    <citation type="journal article" date="2006" name="Nature">
        <title>Global trends of whole-genome duplications revealed by the ciliate Paramecium tetraurelia.</title>
        <authorList>
            <consortium name="Genoscope"/>
            <person name="Aury J.-M."/>
            <person name="Jaillon O."/>
            <person name="Duret L."/>
            <person name="Noel B."/>
            <person name="Jubin C."/>
            <person name="Porcel B.M."/>
            <person name="Segurens B."/>
            <person name="Daubin V."/>
            <person name="Anthouard V."/>
            <person name="Aiach N."/>
            <person name="Arnaiz O."/>
            <person name="Billaut A."/>
            <person name="Beisson J."/>
            <person name="Blanc I."/>
            <person name="Bouhouche K."/>
            <person name="Camara F."/>
            <person name="Duharcourt S."/>
            <person name="Guigo R."/>
            <person name="Gogendeau D."/>
            <person name="Katinka M."/>
            <person name="Keller A.-M."/>
            <person name="Kissmehl R."/>
            <person name="Klotz C."/>
            <person name="Koll F."/>
            <person name="Le Moue A."/>
            <person name="Lepere C."/>
            <person name="Malinsky S."/>
            <person name="Nowacki M."/>
            <person name="Nowak J.K."/>
            <person name="Plattner H."/>
            <person name="Poulain J."/>
            <person name="Ruiz F."/>
            <person name="Serrano V."/>
            <person name="Zagulski M."/>
            <person name="Dessen P."/>
            <person name="Betermier M."/>
            <person name="Weissenbach J."/>
            <person name="Scarpelli C."/>
            <person name="Schachter V."/>
            <person name="Sperling L."/>
            <person name="Meyer E."/>
            <person name="Cohen J."/>
            <person name="Wincker P."/>
        </authorList>
    </citation>
    <scope>NUCLEOTIDE SEQUENCE [LARGE SCALE GENOMIC DNA]</scope>
    <source>
        <strain evidence="1 2">Stock d4-2</strain>
    </source>
</reference>
<evidence type="ECO:0000313" key="1">
    <source>
        <dbReference type="EMBL" id="CAK67182.1"/>
    </source>
</evidence>
<dbReference type="KEGG" id="ptm:GSPATT00036317001"/>
<gene>
    <name evidence="1" type="ORF">GSPATT00036317001</name>
</gene>
<dbReference type="OrthoDB" id="304172at2759"/>
<evidence type="ECO:0000313" key="2">
    <source>
        <dbReference type="Proteomes" id="UP000000600"/>
    </source>
</evidence>
<dbReference type="EMBL" id="CT868051">
    <property type="protein sequence ID" value="CAK67182.1"/>
    <property type="molecule type" value="Genomic_DNA"/>
</dbReference>
<dbReference type="OMA" id="QMFLCYL"/>
<keyword evidence="2" id="KW-1185">Reference proteome</keyword>
<dbReference type="InParanoid" id="A0C8R5"/>
<sequence length="423" mass="50574">MKSVIIPFKDFDVICSYNHKIPAAYILKYGKEEPTYICKDCLSIYTLPKNAINVGEVVEKCRQQKQRYCKLVDPLFEEYKKCIQQLSVNLFDFKSQIVQQIDQSITTTRLWLEELEVLQSKELILDYKYQSQQFHLNCEEYELKEFIRIEQMILKCNKSYFLKLTQYLEDYVNIDQFQPCQQIINNCLDNSKLDGFLSQQKEFDDNQTYAISKSPNKWFLQGNIDPISDDIKNHLKNWRTYNLNTELMRYFYFDMNNNQYFLSHLFPNFFQSQFCEYSVRLNPQERNEIIKDKTVLNQIEEHLQMFLCYLGVKLVGDQVALIDKNRWEEYRKVKNNKSGLQRVISSLSVLNQRKIALQLVAFTKEINFEYKETFINYDLLKEEGNTSEQALTFQDAKGYYLQDDLMKNKWATFTILTNQNLDE</sequence>
<dbReference type="PANTHER" id="PTHR14015">
    <property type="entry name" value="OPIOID GROWTH FACTOR RECEPTOR OGFR ZETA-TYPE OPIOID RECEPTOR"/>
    <property type="match status" value="1"/>
</dbReference>
<proteinExistence type="predicted"/>
<dbReference type="PANTHER" id="PTHR14015:SF2">
    <property type="entry name" value="OPIOID GROWTH FACTOR RECEPTOR (OGFR) CONSERVED DOMAIN-CONTAINING PROTEIN"/>
    <property type="match status" value="1"/>
</dbReference>
<protein>
    <submittedName>
        <fullName evidence="1">Uncharacterized protein</fullName>
    </submittedName>
</protein>
<accession>A0C8R5</accession>
<dbReference type="InterPro" id="IPR039574">
    <property type="entry name" value="OGFr"/>
</dbReference>
<dbReference type="RefSeq" id="XP_001434579.1">
    <property type="nucleotide sequence ID" value="XM_001434542.1"/>
</dbReference>
<dbReference type="GO" id="GO:0140625">
    <property type="term" value="F:opioid growth factor receptor activity"/>
    <property type="evidence" value="ECO:0007669"/>
    <property type="project" value="InterPro"/>
</dbReference>
<dbReference type="Proteomes" id="UP000000600">
    <property type="component" value="Unassembled WGS sequence"/>
</dbReference>
<dbReference type="AlphaFoldDB" id="A0C8R5"/>
<name>A0C8R5_PARTE</name>
<dbReference type="HOGENOM" id="CLU_649668_0_0_1"/>